<dbReference type="PROSITE" id="PS50159">
    <property type="entry name" value="RIBOSOMAL_S13_2"/>
    <property type="match status" value="1"/>
</dbReference>
<evidence type="ECO:0000313" key="5">
    <source>
        <dbReference type="EMBL" id="ACC78227.1"/>
    </source>
</evidence>
<dbReference type="GO" id="GO:0003735">
    <property type="term" value="F:structural constituent of ribosome"/>
    <property type="evidence" value="ECO:0007669"/>
    <property type="project" value="InterPro"/>
</dbReference>
<evidence type="ECO:0000256" key="2">
    <source>
        <dbReference type="ARBA" id="ARBA00022980"/>
    </source>
</evidence>
<dbReference type="AlphaFoldDB" id="B2MWT5"/>
<dbReference type="Gene3D" id="1.10.8.50">
    <property type="match status" value="1"/>
</dbReference>
<evidence type="ECO:0000256" key="4">
    <source>
        <dbReference type="RuleBase" id="RU003830"/>
    </source>
</evidence>
<dbReference type="InterPro" id="IPR010979">
    <property type="entry name" value="Ribosomal_uS13-like_H2TH"/>
</dbReference>
<dbReference type="GO" id="GO:0006412">
    <property type="term" value="P:translation"/>
    <property type="evidence" value="ECO:0007669"/>
    <property type="project" value="InterPro"/>
</dbReference>
<name>B2MWT5_HEMAN</name>
<dbReference type="InterPro" id="IPR027437">
    <property type="entry name" value="Rbsml_uS13_C"/>
</dbReference>
<dbReference type="RefSeq" id="YP_001874773.1">
    <property type="nucleotide sequence ID" value="NC_010637.1"/>
</dbReference>
<dbReference type="SUPFAM" id="SSF46946">
    <property type="entry name" value="S13-like H2TH domain"/>
    <property type="match status" value="1"/>
</dbReference>
<sequence length="113" mass="13426">MVYILSVNLKSNKRVYFEVAKLYGIGRYQAIQFCNQLNIGFDCYVKDLNQAYLYALLKQIEHQNLIVDTMLQDQQKKIISELIDIKAYRGVRHIFRLPVRGQRTRTNARSRKR</sequence>
<keyword evidence="3 4" id="KW-0687">Ribonucleoprotein</keyword>
<accession>B2MWT5</accession>
<dbReference type="InterPro" id="IPR001892">
    <property type="entry name" value="Ribosomal_uS13"/>
</dbReference>
<dbReference type="PANTHER" id="PTHR10871:SF1">
    <property type="entry name" value="SMALL RIBOSOMAL SUBUNIT PROTEIN US13M"/>
    <property type="match status" value="1"/>
</dbReference>
<dbReference type="PIRSF" id="PIRSF002134">
    <property type="entry name" value="Ribosomal_S13"/>
    <property type="match status" value="1"/>
</dbReference>
<dbReference type="Gene3D" id="4.10.910.10">
    <property type="entry name" value="30s ribosomal protein s13, domain 2"/>
    <property type="match status" value="1"/>
</dbReference>
<keyword evidence="5" id="KW-0496">Mitochondrion</keyword>
<evidence type="ECO:0000256" key="1">
    <source>
        <dbReference type="ARBA" id="ARBA00008080"/>
    </source>
</evidence>
<dbReference type="EMBL" id="EU651892">
    <property type="protein sequence ID" value="ACC78227.1"/>
    <property type="molecule type" value="Genomic_DNA"/>
</dbReference>
<dbReference type="GO" id="GO:0015935">
    <property type="term" value="C:small ribosomal subunit"/>
    <property type="evidence" value="ECO:0007669"/>
    <property type="project" value="TreeGrafter"/>
</dbReference>
<protein>
    <submittedName>
        <fullName evidence="5">Ribosomal protein S13</fullName>
    </submittedName>
</protein>
<dbReference type="GeneID" id="6261972"/>
<reference evidence="5" key="1">
    <citation type="journal article" date="2008" name="BMC Genomics">
        <title>Complete sequence and analysis of the mitochondrial genome of Hemiselmis andersenii CCMP644 (Cryptophyceae).</title>
        <authorList>
            <person name="Kim E."/>
            <person name="Lane C.E."/>
            <person name="Curtis B.A."/>
            <person name="Kozera C."/>
            <person name="Bowman S."/>
            <person name="Archibald J.M."/>
        </authorList>
    </citation>
    <scope>NUCLEOTIDE SEQUENCE [LARGE SCALE GENOMIC DNA]</scope>
    <source>
        <strain evidence="5">CCMP 644</strain>
        <strain>CCMP644</strain>
    </source>
</reference>
<gene>
    <name evidence="5" type="primary">rps13</name>
    <name evidence="5" type="ORF">HAM_022</name>
</gene>
<organism evidence="5">
    <name type="scientific">Hemiselmis andersenii</name>
    <name type="common">Cryptophyte alga</name>
    <dbReference type="NCBI Taxonomy" id="464988"/>
    <lineage>
        <taxon>Eukaryota</taxon>
        <taxon>Cryptophyceae</taxon>
        <taxon>Cryptomonadales</taxon>
        <taxon>Hemiselmidaceae</taxon>
        <taxon>Hemiselmis</taxon>
    </lineage>
</organism>
<dbReference type="Pfam" id="PF00416">
    <property type="entry name" value="Ribosomal_S13"/>
    <property type="match status" value="1"/>
</dbReference>
<keyword evidence="2 4" id="KW-0689">Ribosomal protein</keyword>
<comment type="similarity">
    <text evidence="1 4">Belongs to the universal ribosomal protein uS13 family.</text>
</comment>
<proteinExistence type="inferred from homology"/>
<geneLocation type="mitochondrion" evidence="5"/>
<dbReference type="GO" id="GO:0005739">
    <property type="term" value="C:mitochondrion"/>
    <property type="evidence" value="ECO:0007669"/>
    <property type="project" value="TreeGrafter"/>
</dbReference>
<dbReference type="PANTHER" id="PTHR10871">
    <property type="entry name" value="30S RIBOSOMAL PROTEIN S13/40S RIBOSOMAL PROTEIN S18"/>
    <property type="match status" value="1"/>
</dbReference>
<dbReference type="GO" id="GO:0003723">
    <property type="term" value="F:RNA binding"/>
    <property type="evidence" value="ECO:0007669"/>
    <property type="project" value="InterPro"/>
</dbReference>
<evidence type="ECO:0000256" key="3">
    <source>
        <dbReference type="ARBA" id="ARBA00023274"/>
    </source>
</evidence>